<evidence type="ECO:0007829" key="4">
    <source>
        <dbReference type="PeptideAtlas" id="A0A804NFI1"/>
    </source>
</evidence>
<feature type="compositionally biased region" description="Basic and acidic residues" evidence="1">
    <location>
        <begin position="227"/>
        <end position="316"/>
    </location>
</feature>
<proteinExistence type="evidence at protein level"/>
<dbReference type="PANTHER" id="PTHR36968:SF15">
    <property type="entry name" value="HOMEOBOX-DDT DOMAIN PROTEIN RLT1"/>
    <property type="match status" value="1"/>
</dbReference>
<reference evidence="2" key="2">
    <citation type="submission" date="2019-07" db="EMBL/GenBank/DDBJ databases">
        <authorList>
            <person name="Seetharam A."/>
            <person name="Woodhouse M."/>
            <person name="Cannon E."/>
        </authorList>
    </citation>
    <scope>NUCLEOTIDE SEQUENCE [LARGE SCALE GENOMIC DNA]</scope>
    <source>
        <strain evidence="2">cv. B73</strain>
    </source>
</reference>
<evidence type="ECO:0000256" key="1">
    <source>
        <dbReference type="SAM" id="MobiDB-lite"/>
    </source>
</evidence>
<dbReference type="Proteomes" id="UP000007305">
    <property type="component" value="Chromosome 3"/>
</dbReference>
<keyword evidence="3" id="KW-1185">Reference proteome</keyword>
<organism evidence="2 3">
    <name type="scientific">Zea mays</name>
    <name type="common">Maize</name>
    <dbReference type="NCBI Taxonomy" id="4577"/>
    <lineage>
        <taxon>Eukaryota</taxon>
        <taxon>Viridiplantae</taxon>
        <taxon>Streptophyta</taxon>
        <taxon>Embryophyta</taxon>
        <taxon>Tracheophyta</taxon>
        <taxon>Spermatophyta</taxon>
        <taxon>Magnoliopsida</taxon>
        <taxon>Liliopsida</taxon>
        <taxon>Poales</taxon>
        <taxon>Poaceae</taxon>
        <taxon>PACMAD clade</taxon>
        <taxon>Panicoideae</taxon>
        <taxon>Andropogonodae</taxon>
        <taxon>Andropogoneae</taxon>
        <taxon>Tripsacinae</taxon>
        <taxon>Zea</taxon>
    </lineage>
</organism>
<feature type="compositionally biased region" description="Basic residues" evidence="1">
    <location>
        <begin position="320"/>
        <end position="333"/>
    </location>
</feature>
<keyword evidence="4" id="KW-1267">Proteomics identification</keyword>
<sequence length="333" mass="38239">MDGYVSYGLVKKSYFVPLMIFALTCIRFLGETTPCAIATILRLLWSSLFSKYHLFLSPVPLPQASAFLPNMESPFVPNSFTGKRKSPVGNSAIVQPHVGSRAVHEYQFLPEQPSDTYERATRSHYYDTPVEVSNARIPSITSGSQLLHGSEEAAPSYAFQGHTSGSSLLPPSSRPQVFPAAPTDYEMTQSNSNLSSVPVEGQFDISQVAAFENPPVSSEIIAYHDEDTSRVERKRKHSEEAKIAKEVEAHERRIRKELEKQDMLNKKREEQRRKEMERLDRERRKEEERLLRERQREEERFQREQRREHERRETKAKGGTPKRKRSSKAKGCQ</sequence>
<dbReference type="GO" id="GO:0006357">
    <property type="term" value="P:regulation of transcription by RNA polymerase II"/>
    <property type="evidence" value="ECO:0007669"/>
    <property type="project" value="InterPro"/>
</dbReference>
<protein>
    <submittedName>
        <fullName evidence="2">Uncharacterized protein</fullName>
    </submittedName>
</protein>
<dbReference type="EnsemblPlants" id="Zm00001eb157220_T002">
    <property type="protein sequence ID" value="Zm00001eb157220_P002"/>
    <property type="gene ID" value="Zm00001eb157220"/>
</dbReference>
<evidence type="ECO:0000313" key="3">
    <source>
        <dbReference type="Proteomes" id="UP000007305"/>
    </source>
</evidence>
<reference evidence="3" key="1">
    <citation type="submission" date="2015-12" db="EMBL/GenBank/DDBJ databases">
        <title>Update maize B73 reference genome by single molecule sequencing technologies.</title>
        <authorList>
            <consortium name="Maize Genome Sequencing Project"/>
            <person name="Ware D."/>
        </authorList>
    </citation>
    <scope>NUCLEOTIDE SEQUENCE [LARGE SCALE GENOMIC DNA]</scope>
    <source>
        <strain evidence="3">cv. B73</strain>
    </source>
</reference>
<reference evidence="2" key="3">
    <citation type="submission" date="2021-05" db="UniProtKB">
        <authorList>
            <consortium name="EnsemblPlants"/>
        </authorList>
    </citation>
    <scope>IDENTIFICATION</scope>
    <source>
        <strain evidence="2">cv. B73</strain>
    </source>
</reference>
<accession>A0A804NFI1</accession>
<dbReference type="AlphaFoldDB" id="A0A804NFI1"/>
<evidence type="ECO:0000313" key="2">
    <source>
        <dbReference type="EnsemblPlants" id="Zm00001eb157220_P002"/>
    </source>
</evidence>
<feature type="region of interest" description="Disordered" evidence="1">
    <location>
        <begin position="157"/>
        <end position="180"/>
    </location>
</feature>
<feature type="region of interest" description="Disordered" evidence="1">
    <location>
        <begin position="227"/>
        <end position="333"/>
    </location>
</feature>
<dbReference type="PANTHER" id="PTHR36968">
    <property type="entry name" value="HOMEOBOX-DDT DOMAIN PROTEIN RLT2"/>
    <property type="match status" value="1"/>
</dbReference>
<dbReference type="Gramene" id="Zm00001eb157220_T002">
    <property type="protein sequence ID" value="Zm00001eb157220_P002"/>
    <property type="gene ID" value="Zm00001eb157220"/>
</dbReference>
<name>A0A804NFI1_MAIZE</name>
<dbReference type="InterPro" id="IPR044977">
    <property type="entry name" value="RLT1-3"/>
</dbReference>